<accession>A0ABN9SWY8</accession>
<evidence type="ECO:0000313" key="4">
    <source>
        <dbReference type="EMBL" id="CAK0837072.1"/>
    </source>
</evidence>
<organism evidence="4 5">
    <name type="scientific">Prorocentrum cordatum</name>
    <dbReference type="NCBI Taxonomy" id="2364126"/>
    <lineage>
        <taxon>Eukaryota</taxon>
        <taxon>Sar</taxon>
        <taxon>Alveolata</taxon>
        <taxon>Dinophyceae</taxon>
        <taxon>Prorocentrales</taxon>
        <taxon>Prorocentraceae</taxon>
        <taxon>Prorocentrum</taxon>
    </lineage>
</organism>
<proteinExistence type="predicted"/>
<keyword evidence="1" id="KW-0175">Coiled coil</keyword>
<feature type="signal peptide" evidence="3">
    <location>
        <begin position="1"/>
        <end position="23"/>
    </location>
</feature>
<keyword evidence="3" id="KW-0732">Signal</keyword>
<dbReference type="Proteomes" id="UP001189429">
    <property type="component" value="Unassembled WGS sequence"/>
</dbReference>
<feature type="coiled-coil region" evidence="1">
    <location>
        <begin position="77"/>
        <end position="111"/>
    </location>
</feature>
<feature type="region of interest" description="Disordered" evidence="2">
    <location>
        <begin position="472"/>
        <end position="500"/>
    </location>
</feature>
<protein>
    <submittedName>
        <fullName evidence="4">Uncharacterized protein</fullName>
    </submittedName>
</protein>
<evidence type="ECO:0000256" key="3">
    <source>
        <dbReference type="SAM" id="SignalP"/>
    </source>
</evidence>
<evidence type="ECO:0000256" key="1">
    <source>
        <dbReference type="SAM" id="Coils"/>
    </source>
</evidence>
<feature type="compositionally biased region" description="Low complexity" evidence="2">
    <location>
        <begin position="541"/>
        <end position="566"/>
    </location>
</feature>
<feature type="chain" id="PRO_5045745235" evidence="3">
    <location>
        <begin position="24"/>
        <end position="631"/>
    </location>
</feature>
<keyword evidence="5" id="KW-1185">Reference proteome</keyword>
<dbReference type="EMBL" id="CAUYUJ010014002">
    <property type="protein sequence ID" value="CAK0837072.1"/>
    <property type="molecule type" value="Genomic_DNA"/>
</dbReference>
<sequence length="631" mass="68856">MTAAMKRLVWLCVSSLPCTLAEAGELGGGKPNVIERVVELMGTLREKIRNDGELEQGSYDKYACWCEDTLSKKAADIATAKGSIDALQSEIVKLKGEIATHTADIAQLKKDIAANVESQREATEVRDKERADYEEDKNQNEQCMGALEAAIKVLHGAGTVKKANLLATMQEAQLLSVVAGVRSLLRNPAVTKSVSPEDMQLVEKFVGRPEDFVGARSAGLPAAIHGGVVKPVSLRSGVFYPNELGGFLSAIQVGQTPNPYGDYAPQSDRVSGVLKSMYDTFARDLERNNVEEADKQKAFEELMQTKIAEMKTLQATLDQQTIYEADKARQLADTKVLLDNTKEQLEADEKFFAQAKTSCKEKAGEWAERVRMRTEEMKGIDNAVELLGSDDSKAIFENATSSFLQVGSANQADDSVLRDTGKDAAYRRLQSLASRLQSVKIARLAAALTTSGHFDGVIASIDEMLARLRAEEQEDVEHRDRCQNAENDNTITSEDLTSDIDKLDSELQRSSDEKEELQGKIAAAEEKINQTSEDQGPANCGRSALRPSRGSGSRSRTTQRPSPCSARRSRPCPPTTRRTRCPSALCRPRPGPRRHSRRSAGACAACGATAWARRRLATGLRPGLPGRPSTP</sequence>
<reference evidence="4" key="1">
    <citation type="submission" date="2023-10" db="EMBL/GenBank/DDBJ databases">
        <authorList>
            <person name="Chen Y."/>
            <person name="Shah S."/>
            <person name="Dougan E. K."/>
            <person name="Thang M."/>
            <person name="Chan C."/>
        </authorList>
    </citation>
    <scope>NUCLEOTIDE SEQUENCE [LARGE SCALE GENOMIC DNA]</scope>
</reference>
<name>A0ABN9SWY8_9DINO</name>
<comment type="caution">
    <text evidence="4">The sequence shown here is derived from an EMBL/GenBank/DDBJ whole genome shotgun (WGS) entry which is preliminary data.</text>
</comment>
<evidence type="ECO:0000256" key="2">
    <source>
        <dbReference type="SAM" id="MobiDB-lite"/>
    </source>
</evidence>
<gene>
    <name evidence="4" type="ORF">PCOR1329_LOCUS33364</name>
</gene>
<feature type="region of interest" description="Disordered" evidence="2">
    <location>
        <begin position="528"/>
        <end position="602"/>
    </location>
</feature>
<evidence type="ECO:0000313" key="5">
    <source>
        <dbReference type="Proteomes" id="UP001189429"/>
    </source>
</evidence>
<feature type="compositionally biased region" description="Basic and acidic residues" evidence="2">
    <location>
        <begin position="472"/>
        <end position="483"/>
    </location>
</feature>
<feature type="compositionally biased region" description="Polar residues" evidence="2">
    <location>
        <begin position="484"/>
        <end position="495"/>
    </location>
</feature>